<dbReference type="Pfam" id="PF00005">
    <property type="entry name" value="ABC_tran"/>
    <property type="match status" value="1"/>
</dbReference>
<feature type="transmembrane region" description="Helical" evidence="5">
    <location>
        <begin position="50"/>
        <end position="69"/>
    </location>
</feature>
<evidence type="ECO:0000313" key="9">
    <source>
        <dbReference type="Proteomes" id="UP000278981"/>
    </source>
</evidence>
<dbReference type="InterPro" id="IPR011527">
    <property type="entry name" value="ABC1_TM_dom"/>
</dbReference>
<evidence type="ECO:0000256" key="3">
    <source>
        <dbReference type="ARBA" id="ARBA00022989"/>
    </source>
</evidence>
<dbReference type="Gene3D" id="1.20.1560.10">
    <property type="entry name" value="ABC transporter type 1, transmembrane domain"/>
    <property type="match status" value="1"/>
</dbReference>
<evidence type="ECO:0000259" key="6">
    <source>
        <dbReference type="PROSITE" id="PS50893"/>
    </source>
</evidence>
<dbReference type="PANTHER" id="PTHR43394:SF1">
    <property type="entry name" value="ATP-BINDING CASSETTE SUB-FAMILY B MEMBER 10, MITOCHONDRIAL"/>
    <property type="match status" value="1"/>
</dbReference>
<keyword evidence="4 5" id="KW-0472">Membrane</keyword>
<dbReference type="AlphaFoldDB" id="A0A3N9XQ78"/>
<proteinExistence type="predicted"/>
<evidence type="ECO:0000256" key="4">
    <source>
        <dbReference type="ARBA" id="ARBA00023136"/>
    </source>
</evidence>
<gene>
    <name evidence="8" type="ORF">DDE19_19365</name>
</gene>
<dbReference type="InterPro" id="IPR036640">
    <property type="entry name" value="ABC1_TM_sf"/>
</dbReference>
<evidence type="ECO:0000256" key="5">
    <source>
        <dbReference type="SAM" id="Phobius"/>
    </source>
</evidence>
<feature type="transmembrane region" description="Helical" evidence="5">
    <location>
        <begin position="126"/>
        <end position="151"/>
    </location>
</feature>
<reference evidence="8 9" key="1">
    <citation type="submission" date="2018-04" db="EMBL/GenBank/DDBJ databases">
        <title>Micromonosporas from Atacama Desert.</title>
        <authorList>
            <person name="Carro L."/>
            <person name="Klenk H.-P."/>
            <person name="Goodfellow M."/>
        </authorList>
    </citation>
    <scope>NUCLEOTIDE SEQUENCE [LARGE SCALE GENOMIC DNA]</scope>
    <source>
        <strain evidence="8 9">LB19</strain>
    </source>
</reference>
<dbReference type="PANTHER" id="PTHR43394">
    <property type="entry name" value="ATP-DEPENDENT PERMEASE MDL1, MITOCHONDRIAL"/>
    <property type="match status" value="1"/>
</dbReference>
<feature type="domain" description="ABC transmembrane type-1" evidence="7">
    <location>
        <begin position="21"/>
        <end position="300"/>
    </location>
</feature>
<comment type="subcellular location">
    <subcellularLocation>
        <location evidence="1">Cell membrane</location>
        <topology evidence="1">Multi-pass membrane protein</topology>
    </subcellularLocation>
</comment>
<dbReference type="InterPro" id="IPR027417">
    <property type="entry name" value="P-loop_NTPase"/>
</dbReference>
<comment type="caution">
    <text evidence="8">The sequence shown here is derived from an EMBL/GenBank/DDBJ whole genome shotgun (WGS) entry which is preliminary data.</text>
</comment>
<dbReference type="Proteomes" id="UP000278981">
    <property type="component" value="Unassembled WGS sequence"/>
</dbReference>
<dbReference type="InterPro" id="IPR017871">
    <property type="entry name" value="ABC_transporter-like_CS"/>
</dbReference>
<accession>A0A3N9XQ78</accession>
<evidence type="ECO:0000256" key="2">
    <source>
        <dbReference type="ARBA" id="ARBA00022692"/>
    </source>
</evidence>
<dbReference type="SUPFAM" id="SSF90123">
    <property type="entry name" value="ABC transporter transmembrane region"/>
    <property type="match status" value="1"/>
</dbReference>
<dbReference type="InterPro" id="IPR039421">
    <property type="entry name" value="Type_1_exporter"/>
</dbReference>
<organism evidence="8 9">
    <name type="scientific">Micromonospora ureilytica</name>
    <dbReference type="NCBI Taxonomy" id="709868"/>
    <lineage>
        <taxon>Bacteria</taxon>
        <taxon>Bacillati</taxon>
        <taxon>Actinomycetota</taxon>
        <taxon>Actinomycetes</taxon>
        <taxon>Micromonosporales</taxon>
        <taxon>Micromonosporaceae</taxon>
        <taxon>Micromonospora</taxon>
    </lineage>
</organism>
<feature type="transmembrane region" description="Helical" evidence="5">
    <location>
        <begin position="243"/>
        <end position="265"/>
    </location>
</feature>
<feature type="transmembrane region" description="Helical" evidence="5">
    <location>
        <begin position="21"/>
        <end position="44"/>
    </location>
</feature>
<dbReference type="PROSITE" id="PS00211">
    <property type="entry name" value="ABC_TRANSPORTER_1"/>
    <property type="match status" value="1"/>
</dbReference>
<keyword evidence="2 5" id="KW-0812">Transmembrane</keyword>
<dbReference type="CDD" id="cd07346">
    <property type="entry name" value="ABC_6TM_exporters"/>
    <property type="match status" value="1"/>
</dbReference>
<dbReference type="GO" id="GO:0005886">
    <property type="term" value="C:plasma membrane"/>
    <property type="evidence" value="ECO:0007669"/>
    <property type="project" value="UniProtKB-SubCell"/>
</dbReference>
<protein>
    <submittedName>
        <fullName evidence="8">Multidrug ABC transporter ATP-binding protein</fullName>
    </submittedName>
</protein>
<dbReference type="OrthoDB" id="4966664at2"/>
<dbReference type="Gene3D" id="3.40.50.300">
    <property type="entry name" value="P-loop containing nucleotide triphosphate hydrolases"/>
    <property type="match status" value="1"/>
</dbReference>
<feature type="domain" description="ABC transporter" evidence="6">
    <location>
        <begin position="316"/>
        <end position="560"/>
    </location>
</feature>
<dbReference type="InterPro" id="IPR003439">
    <property type="entry name" value="ABC_transporter-like_ATP-bd"/>
</dbReference>
<dbReference type="GO" id="GO:0016887">
    <property type="term" value="F:ATP hydrolysis activity"/>
    <property type="evidence" value="ECO:0007669"/>
    <property type="project" value="InterPro"/>
</dbReference>
<sequence>MTGGRRLLTDTLGRQRRLISLSTLLITGHQAGEAAVPFLIGVIIDRAVDGGVGSLALWLGVLAAVYVGLSYSYRYGERTGERAAEQAAHDLRLRVTGRVLHERGGAEVDRLPGALVSIATSDAARVGAVAIAVVSGVAAVVGLILAAVLLLSISLPLGLVVLLGTPPLLLLTRLFGKPLEERSETEQEHSAHASGIAADLVIGLRVVKGLRAETAAVERYAQRSRSALAATVRAARAEAAYQGLVLTLSGAFLAVIAVIGGVLALHGQITVGQLISSLGLAQFLVGPMSTFGWVGADLAQGRASARRVAAVLDTPVAVPDGTANPVTPARGGLALRGVDSPPLRGIDLEIAPGELVGIVATDPAEAAEFVRLLGRVRDPVAGVIELDGVPLADLAPNDLRAVVLAVDHHTDLFDDTVRAAVSLAGRALPARVDAAVTAADADEVARGLPDGLDTVLDDRARSLSGGQRQRIALARALAGEPPVLVVHDPTTAVDAATESRIAGRLRAMRDGRTTILITASPALLAVTDRVIVVHDGTVRTDGAHGDLVAEDDTYRETVLA</sequence>
<dbReference type="EMBL" id="QDGB01000280">
    <property type="protein sequence ID" value="RQX15288.1"/>
    <property type="molecule type" value="Genomic_DNA"/>
</dbReference>
<dbReference type="Pfam" id="PF00664">
    <property type="entry name" value="ABC_membrane"/>
    <property type="match status" value="1"/>
</dbReference>
<keyword evidence="3 5" id="KW-1133">Transmembrane helix</keyword>
<feature type="transmembrane region" description="Helical" evidence="5">
    <location>
        <begin position="157"/>
        <end position="176"/>
    </location>
</feature>
<keyword evidence="8" id="KW-0067">ATP-binding</keyword>
<dbReference type="PROSITE" id="PS50893">
    <property type="entry name" value="ABC_TRANSPORTER_2"/>
    <property type="match status" value="1"/>
</dbReference>
<dbReference type="PROSITE" id="PS50929">
    <property type="entry name" value="ABC_TM1F"/>
    <property type="match status" value="1"/>
</dbReference>
<dbReference type="GO" id="GO:0005524">
    <property type="term" value="F:ATP binding"/>
    <property type="evidence" value="ECO:0007669"/>
    <property type="project" value="UniProtKB-KW"/>
</dbReference>
<evidence type="ECO:0000259" key="7">
    <source>
        <dbReference type="PROSITE" id="PS50929"/>
    </source>
</evidence>
<evidence type="ECO:0000256" key="1">
    <source>
        <dbReference type="ARBA" id="ARBA00004651"/>
    </source>
</evidence>
<name>A0A3N9XQ78_9ACTN</name>
<keyword evidence="8" id="KW-0547">Nucleotide-binding</keyword>
<evidence type="ECO:0000313" key="8">
    <source>
        <dbReference type="EMBL" id="RQX15288.1"/>
    </source>
</evidence>
<dbReference type="SUPFAM" id="SSF52540">
    <property type="entry name" value="P-loop containing nucleoside triphosphate hydrolases"/>
    <property type="match status" value="1"/>
</dbReference>
<dbReference type="GO" id="GO:0015421">
    <property type="term" value="F:ABC-type oligopeptide transporter activity"/>
    <property type="evidence" value="ECO:0007669"/>
    <property type="project" value="TreeGrafter"/>
</dbReference>
<dbReference type="RefSeq" id="WP_124820739.1">
    <property type="nucleotide sequence ID" value="NZ_QDGB01000280.1"/>
</dbReference>